<dbReference type="Proteomes" id="UP000753724">
    <property type="component" value="Unassembled WGS sequence"/>
</dbReference>
<feature type="chain" id="PRO_5045499772" evidence="1">
    <location>
        <begin position="37"/>
        <end position="168"/>
    </location>
</feature>
<sequence length="168" mass="18406">MAQRNVPQDRACRVDRRGFGVAGVAALIGLSGTARAAALRAQAADAAQMMALVDGRVGDAAGFAALMRRDWIETLRFDGDVTDVWQARLRPYWDGQNRWLMGVSRPDALFCLDILARDAGYRLVHDVPYRADMAIPAPLPTGLVHPAHLPGADHAPRFWIITHRSLLA</sequence>
<evidence type="ECO:0000313" key="2">
    <source>
        <dbReference type="EMBL" id="NBC37742.1"/>
    </source>
</evidence>
<evidence type="ECO:0000313" key="3">
    <source>
        <dbReference type="Proteomes" id="UP000753724"/>
    </source>
</evidence>
<name>A0ABW9XH61_9SPHN</name>
<accession>A0ABW9XH61</accession>
<keyword evidence="1" id="KW-0732">Signal</keyword>
<evidence type="ECO:0000256" key="1">
    <source>
        <dbReference type="SAM" id="SignalP"/>
    </source>
</evidence>
<gene>
    <name evidence="2" type="ORF">GTZ99_14395</name>
</gene>
<dbReference type="EMBL" id="JAAAPO010000006">
    <property type="protein sequence ID" value="NBC37742.1"/>
    <property type="molecule type" value="Genomic_DNA"/>
</dbReference>
<organism evidence="2 3">
    <name type="scientific">Novosphingobium ovatum</name>
    <dbReference type="NCBI Taxonomy" id="1908523"/>
    <lineage>
        <taxon>Bacteria</taxon>
        <taxon>Pseudomonadati</taxon>
        <taxon>Pseudomonadota</taxon>
        <taxon>Alphaproteobacteria</taxon>
        <taxon>Sphingomonadales</taxon>
        <taxon>Sphingomonadaceae</taxon>
        <taxon>Novosphingobium</taxon>
    </lineage>
</organism>
<proteinExistence type="predicted"/>
<comment type="caution">
    <text evidence="2">The sequence shown here is derived from an EMBL/GenBank/DDBJ whole genome shotgun (WGS) entry which is preliminary data.</text>
</comment>
<dbReference type="RefSeq" id="WP_161720112.1">
    <property type="nucleotide sequence ID" value="NZ_JAAAPO010000006.1"/>
</dbReference>
<feature type="signal peptide" evidence="1">
    <location>
        <begin position="1"/>
        <end position="36"/>
    </location>
</feature>
<protein>
    <submittedName>
        <fullName evidence="2">Uncharacterized protein</fullName>
    </submittedName>
</protein>
<keyword evidence="3" id="KW-1185">Reference proteome</keyword>
<reference evidence="3" key="1">
    <citation type="submission" date="2020-01" db="EMBL/GenBank/DDBJ databases">
        <title>Sphingomonas sp. strain CSW-10.</title>
        <authorList>
            <person name="Chen W.-M."/>
        </authorList>
    </citation>
    <scope>NUCLEOTIDE SEQUENCE [LARGE SCALE GENOMIC DNA]</scope>
    <source>
        <strain evidence="3">FSY-8</strain>
    </source>
</reference>